<keyword evidence="1" id="KW-1133">Transmembrane helix</keyword>
<dbReference type="EMBL" id="LAVV01009235">
    <property type="protein sequence ID" value="KNZ50949.1"/>
    <property type="molecule type" value="Genomic_DNA"/>
</dbReference>
<protein>
    <submittedName>
        <fullName evidence="2">Uncharacterized protein</fullName>
    </submittedName>
</protein>
<keyword evidence="1" id="KW-0812">Transmembrane</keyword>
<evidence type="ECO:0000313" key="2">
    <source>
        <dbReference type="EMBL" id="KNZ50949.1"/>
    </source>
</evidence>
<dbReference type="VEuPathDB" id="FungiDB:VP01_415g2"/>
<keyword evidence="1" id="KW-0472">Membrane</keyword>
<dbReference type="Proteomes" id="UP000037035">
    <property type="component" value="Unassembled WGS sequence"/>
</dbReference>
<proteinExistence type="predicted"/>
<reference evidence="2 3" key="1">
    <citation type="submission" date="2015-08" db="EMBL/GenBank/DDBJ databases">
        <title>Next Generation Sequencing and Analysis of the Genome of Puccinia sorghi L Schw, the Causal Agent of Maize Common Rust.</title>
        <authorList>
            <person name="Rochi L."/>
            <person name="Burguener G."/>
            <person name="Darino M."/>
            <person name="Turjanski A."/>
            <person name="Kreff E."/>
            <person name="Dieguez M.J."/>
            <person name="Sacco F."/>
        </authorList>
    </citation>
    <scope>NUCLEOTIDE SEQUENCE [LARGE SCALE GENOMIC DNA]</scope>
    <source>
        <strain evidence="2 3">RO10H11247</strain>
    </source>
</reference>
<accession>A0A0L6UQZ5</accession>
<gene>
    <name evidence="2" type="ORF">VP01_415g2</name>
</gene>
<sequence length="344" mass="38730">MTLNWPFWASRCLTLASTGITTLATCDLIWSFIIHYIYSISIILVVVTDRRESLKHSKRSHEFMALIANDKMTDKQISCTSQQEGVYLLDRHRLACCGSIRTSPICIGCEGCLLRGIKWKKKSMMNLPMRIRGCMSGLEGTMKTHVEDVRQLSDMSRMPSCSGKSCSSYSPNIQVMNFGSGNKPSVIEQIPPSRIRGFLGHEVLDVKQLKSHRQEKLPQDLCAYAETQFCRLLPKYHLHLIRFTWQGCQRLTFCGSTRGAVLGTSWGEKAHLKNRYREDFYHLNCRGSTAISRLYSLVDLVVTAASTVGGSVLTCSGNAYETPQLLSGRWAGLYIKSWLPRVGI</sequence>
<evidence type="ECO:0000256" key="1">
    <source>
        <dbReference type="SAM" id="Phobius"/>
    </source>
</evidence>
<name>A0A0L6UQZ5_9BASI</name>
<dbReference type="AlphaFoldDB" id="A0A0L6UQZ5"/>
<evidence type="ECO:0000313" key="3">
    <source>
        <dbReference type="Proteomes" id="UP000037035"/>
    </source>
</evidence>
<keyword evidence="3" id="KW-1185">Reference proteome</keyword>
<organism evidence="2 3">
    <name type="scientific">Puccinia sorghi</name>
    <dbReference type="NCBI Taxonomy" id="27349"/>
    <lineage>
        <taxon>Eukaryota</taxon>
        <taxon>Fungi</taxon>
        <taxon>Dikarya</taxon>
        <taxon>Basidiomycota</taxon>
        <taxon>Pucciniomycotina</taxon>
        <taxon>Pucciniomycetes</taxon>
        <taxon>Pucciniales</taxon>
        <taxon>Pucciniaceae</taxon>
        <taxon>Puccinia</taxon>
    </lineage>
</organism>
<feature type="transmembrane region" description="Helical" evidence="1">
    <location>
        <begin position="28"/>
        <end position="48"/>
    </location>
</feature>
<comment type="caution">
    <text evidence="2">The sequence shown here is derived from an EMBL/GenBank/DDBJ whole genome shotgun (WGS) entry which is preliminary data.</text>
</comment>